<dbReference type="Gene3D" id="1.20.1440.130">
    <property type="entry name" value="VKOR domain"/>
    <property type="match status" value="1"/>
</dbReference>
<keyword evidence="8" id="KW-1015">Disulfide bond</keyword>
<dbReference type="AlphaFoldDB" id="A0A2M7FD48"/>
<protein>
    <recommendedName>
        <fullName evidence="11">Vitamin K epoxide reductase domain-containing protein</fullName>
    </recommendedName>
</protein>
<evidence type="ECO:0000259" key="11">
    <source>
        <dbReference type="SMART" id="SM00756"/>
    </source>
</evidence>
<dbReference type="PANTHER" id="PTHR34573">
    <property type="entry name" value="VKC DOMAIN-CONTAINING PROTEIN"/>
    <property type="match status" value="1"/>
</dbReference>
<name>A0A2M7FD48_9BACT</name>
<keyword evidence="4" id="KW-0874">Quinone</keyword>
<keyword evidence="3 10" id="KW-0812">Transmembrane</keyword>
<evidence type="ECO:0000313" key="13">
    <source>
        <dbReference type="Proteomes" id="UP000228497"/>
    </source>
</evidence>
<comment type="similarity">
    <text evidence="2">Belongs to the VKOR family.</text>
</comment>
<comment type="caution">
    <text evidence="12">The sequence shown here is derived from an EMBL/GenBank/DDBJ whole genome shotgun (WGS) entry which is preliminary data.</text>
</comment>
<dbReference type="GO" id="GO:0016491">
    <property type="term" value="F:oxidoreductase activity"/>
    <property type="evidence" value="ECO:0007669"/>
    <property type="project" value="UniProtKB-KW"/>
</dbReference>
<dbReference type="Proteomes" id="UP000228497">
    <property type="component" value="Unassembled WGS sequence"/>
</dbReference>
<evidence type="ECO:0000256" key="9">
    <source>
        <dbReference type="ARBA" id="ARBA00023284"/>
    </source>
</evidence>
<keyword evidence="7 10" id="KW-0472">Membrane</keyword>
<feature type="transmembrane region" description="Helical" evidence="10">
    <location>
        <begin position="49"/>
        <end position="67"/>
    </location>
</feature>
<dbReference type="SMART" id="SM00756">
    <property type="entry name" value="VKc"/>
    <property type="match status" value="1"/>
</dbReference>
<comment type="subcellular location">
    <subcellularLocation>
        <location evidence="1">Membrane</location>
        <topology evidence="1">Multi-pass membrane protein</topology>
    </subcellularLocation>
</comment>
<evidence type="ECO:0000313" key="12">
    <source>
        <dbReference type="EMBL" id="PIV86894.1"/>
    </source>
</evidence>
<evidence type="ECO:0000256" key="7">
    <source>
        <dbReference type="ARBA" id="ARBA00023136"/>
    </source>
</evidence>
<gene>
    <name evidence="12" type="ORF">COW49_02750</name>
</gene>
<dbReference type="Pfam" id="PF07884">
    <property type="entry name" value="VKOR"/>
    <property type="match status" value="1"/>
</dbReference>
<dbReference type="GO" id="GO:0016020">
    <property type="term" value="C:membrane"/>
    <property type="evidence" value="ECO:0007669"/>
    <property type="project" value="UniProtKB-SubCell"/>
</dbReference>
<organism evidence="12 13">
    <name type="scientific">Candidatus Kaiserbacteria bacterium CG17_big_fil_post_rev_8_21_14_2_50_51_7</name>
    <dbReference type="NCBI Taxonomy" id="1974613"/>
    <lineage>
        <taxon>Bacteria</taxon>
        <taxon>Candidatus Kaiseribacteriota</taxon>
    </lineage>
</organism>
<keyword evidence="6" id="KW-0560">Oxidoreductase</keyword>
<evidence type="ECO:0000256" key="1">
    <source>
        <dbReference type="ARBA" id="ARBA00004141"/>
    </source>
</evidence>
<dbReference type="InterPro" id="IPR044698">
    <property type="entry name" value="VKOR/LTO1"/>
</dbReference>
<evidence type="ECO:0000256" key="2">
    <source>
        <dbReference type="ARBA" id="ARBA00006214"/>
    </source>
</evidence>
<dbReference type="GO" id="GO:0048038">
    <property type="term" value="F:quinone binding"/>
    <property type="evidence" value="ECO:0007669"/>
    <property type="project" value="UniProtKB-KW"/>
</dbReference>
<dbReference type="InterPro" id="IPR038354">
    <property type="entry name" value="VKOR_sf"/>
</dbReference>
<dbReference type="CDD" id="cd12916">
    <property type="entry name" value="VKOR_1"/>
    <property type="match status" value="1"/>
</dbReference>
<feature type="transmembrane region" description="Helical" evidence="10">
    <location>
        <begin position="132"/>
        <end position="152"/>
    </location>
</feature>
<reference evidence="13" key="1">
    <citation type="submission" date="2017-09" db="EMBL/GenBank/DDBJ databases">
        <title>Depth-based differentiation of microbial function through sediment-hosted aquifers and enrichment of novel symbionts in the deep terrestrial subsurface.</title>
        <authorList>
            <person name="Probst A.J."/>
            <person name="Ladd B."/>
            <person name="Jarett J.K."/>
            <person name="Geller-Mcgrath D.E."/>
            <person name="Sieber C.M.K."/>
            <person name="Emerson J.B."/>
            <person name="Anantharaman K."/>
            <person name="Thomas B.C."/>
            <person name="Malmstrom R."/>
            <person name="Stieglmeier M."/>
            <person name="Klingl A."/>
            <person name="Woyke T."/>
            <person name="Ryan C.M."/>
            <person name="Banfield J.F."/>
        </authorList>
    </citation>
    <scope>NUCLEOTIDE SEQUENCE [LARGE SCALE GENOMIC DNA]</scope>
</reference>
<keyword evidence="9" id="KW-0676">Redox-active center</keyword>
<feature type="domain" description="Vitamin K epoxide reductase" evidence="11">
    <location>
        <begin position="46"/>
        <end position="180"/>
    </location>
</feature>
<feature type="transmembrane region" description="Helical" evidence="10">
    <location>
        <begin position="158"/>
        <end position="179"/>
    </location>
</feature>
<sequence>MRHIAVCHLCHPYPPRINSAYNYFRLVFGTLLLHAGGIVRMLGSMKRVGVILILILAFCGLADSFYLTQSELNGTPLLCNIQNLSGCNVVATSQYSHIFGIPISELGILFYCIIFVLAALEIIIYDQLIRHALQTISCIGVLSSLYFTFIQISVMGSFCIYCSVSALITILIFILAISIEPIRRSAFHRPPAV</sequence>
<evidence type="ECO:0000256" key="6">
    <source>
        <dbReference type="ARBA" id="ARBA00023002"/>
    </source>
</evidence>
<dbReference type="PANTHER" id="PTHR34573:SF1">
    <property type="entry name" value="VITAMIN K EPOXIDE REDUCTASE DOMAIN-CONTAINING PROTEIN"/>
    <property type="match status" value="1"/>
</dbReference>
<proteinExistence type="inferred from homology"/>
<evidence type="ECO:0000256" key="3">
    <source>
        <dbReference type="ARBA" id="ARBA00022692"/>
    </source>
</evidence>
<keyword evidence="5 10" id="KW-1133">Transmembrane helix</keyword>
<evidence type="ECO:0000256" key="4">
    <source>
        <dbReference type="ARBA" id="ARBA00022719"/>
    </source>
</evidence>
<accession>A0A2M7FD48</accession>
<dbReference type="InterPro" id="IPR012932">
    <property type="entry name" value="VKOR"/>
</dbReference>
<evidence type="ECO:0000256" key="10">
    <source>
        <dbReference type="SAM" id="Phobius"/>
    </source>
</evidence>
<evidence type="ECO:0000256" key="5">
    <source>
        <dbReference type="ARBA" id="ARBA00022989"/>
    </source>
</evidence>
<dbReference type="EMBL" id="PFFD01000122">
    <property type="protein sequence ID" value="PIV86894.1"/>
    <property type="molecule type" value="Genomic_DNA"/>
</dbReference>
<feature type="transmembrane region" description="Helical" evidence="10">
    <location>
        <begin position="108"/>
        <end position="125"/>
    </location>
</feature>
<evidence type="ECO:0000256" key="8">
    <source>
        <dbReference type="ARBA" id="ARBA00023157"/>
    </source>
</evidence>